<dbReference type="STRING" id="292462.AWC05_28815"/>
<dbReference type="InterPro" id="IPR036396">
    <property type="entry name" value="Cyt_P450_sf"/>
</dbReference>
<dbReference type="RefSeq" id="WP_085224367.1">
    <property type="nucleotide sequence ID" value="NZ_AP022576.1"/>
</dbReference>
<dbReference type="PROSITE" id="PS00086">
    <property type="entry name" value="CYTOCHROME_P450"/>
    <property type="match status" value="1"/>
</dbReference>
<keyword evidence="10" id="KW-1185">Reference proteome</keyword>
<dbReference type="AlphaFoldDB" id="A0A1X1U030"/>
<gene>
    <name evidence="9" type="ORF">AWC05_28815</name>
</gene>
<evidence type="ECO:0000256" key="8">
    <source>
        <dbReference type="RuleBase" id="RU000461"/>
    </source>
</evidence>
<dbReference type="InterPro" id="IPR017972">
    <property type="entry name" value="Cyt_P450_CS"/>
</dbReference>
<dbReference type="PRINTS" id="PR00385">
    <property type="entry name" value="P450"/>
</dbReference>
<dbReference type="GO" id="GO:0005506">
    <property type="term" value="F:iron ion binding"/>
    <property type="evidence" value="ECO:0007669"/>
    <property type="project" value="InterPro"/>
</dbReference>
<dbReference type="FunFam" id="1.10.630.10:FF:000018">
    <property type="entry name" value="Cytochrome P450 monooxygenase"/>
    <property type="match status" value="1"/>
</dbReference>
<comment type="cofactor">
    <cofactor evidence="1">
        <name>heme</name>
        <dbReference type="ChEBI" id="CHEBI:30413"/>
    </cofactor>
</comment>
<keyword evidence="6 8" id="KW-0408">Iron</keyword>
<evidence type="ECO:0000313" key="9">
    <source>
        <dbReference type="EMBL" id="ORV50167.1"/>
    </source>
</evidence>
<name>A0A1X1U030_MYCFL</name>
<accession>A0A1X1U030</accession>
<reference evidence="9 10" key="1">
    <citation type="submission" date="2016-01" db="EMBL/GenBank/DDBJ databases">
        <title>The new phylogeny of the genus Mycobacterium.</title>
        <authorList>
            <person name="Tarcisio F."/>
            <person name="Conor M."/>
            <person name="Antonella G."/>
            <person name="Elisabetta G."/>
            <person name="Giulia F.S."/>
            <person name="Sara T."/>
            <person name="Anna F."/>
            <person name="Clotilde B."/>
            <person name="Roberto B."/>
            <person name="Veronica D.S."/>
            <person name="Fabio R."/>
            <person name="Monica P."/>
            <person name="Olivier J."/>
            <person name="Enrico T."/>
            <person name="Nicola S."/>
        </authorList>
    </citation>
    <scope>NUCLEOTIDE SEQUENCE [LARGE SCALE GENOMIC DNA]</scope>
    <source>
        <strain evidence="9 10">DSM 44852</strain>
    </source>
</reference>
<proteinExistence type="inferred from homology"/>
<dbReference type="GO" id="GO:0004497">
    <property type="term" value="F:monooxygenase activity"/>
    <property type="evidence" value="ECO:0007669"/>
    <property type="project" value="UniProtKB-KW"/>
</dbReference>
<dbReference type="InterPro" id="IPR001128">
    <property type="entry name" value="Cyt_P450"/>
</dbReference>
<evidence type="ECO:0000256" key="5">
    <source>
        <dbReference type="ARBA" id="ARBA00023002"/>
    </source>
</evidence>
<dbReference type="PANTHER" id="PTHR46696">
    <property type="entry name" value="P450, PUTATIVE (EUROFUNG)-RELATED"/>
    <property type="match status" value="1"/>
</dbReference>
<sequence>MTAHALPAINDVALPTIAYDDARCIDDVHEAIRQAREQGPFALGPLGPEVLTYDLVRTVLRDSRFAMPRGLALAVQGITSGPAWDRACRLIVSMDGAEHRRLRRLVSRAFTPRAAERLRQASSDVIIELVAKQREAGRCDIVADIARSYPVPIICALLGAPRSDWQLFSRWADQIGHVFGGEVAQHTTAILTAWDEFDEYLNDLIARRRHDLSDDVISDLIRAEDEGDRLTHEELISLALILLNGGTDTTRNQLAAAVQAFCDHPDQWDLLARHAELAPRAVEEVMRHSPVILKTLRIAVEDVPLGGIVIPSGTPLFANTAAANRDPAWYDRPECLDITRDAAPAMLTFGGGSHFCLGAHLARVELAEALTVMTQMLSRPRLAADAPWKPISGISGPRRLIVDYTSRPSPG</sequence>
<dbReference type="GO" id="GO:0016705">
    <property type="term" value="F:oxidoreductase activity, acting on paired donors, with incorporation or reduction of molecular oxygen"/>
    <property type="evidence" value="ECO:0007669"/>
    <property type="project" value="InterPro"/>
</dbReference>
<dbReference type="PANTHER" id="PTHR46696:SF1">
    <property type="entry name" value="CYTOCHROME P450 YJIB-RELATED"/>
    <property type="match status" value="1"/>
</dbReference>
<evidence type="ECO:0000256" key="2">
    <source>
        <dbReference type="ARBA" id="ARBA00010617"/>
    </source>
</evidence>
<dbReference type="GO" id="GO:0020037">
    <property type="term" value="F:heme binding"/>
    <property type="evidence" value="ECO:0007669"/>
    <property type="project" value="InterPro"/>
</dbReference>
<keyword evidence="5 8" id="KW-0560">Oxidoreductase</keyword>
<evidence type="ECO:0000256" key="4">
    <source>
        <dbReference type="ARBA" id="ARBA00022723"/>
    </source>
</evidence>
<dbReference type="InterPro" id="IPR002397">
    <property type="entry name" value="Cyt_P450_B"/>
</dbReference>
<organism evidence="9 10">
    <name type="scientific">Mycobacterium florentinum</name>
    <dbReference type="NCBI Taxonomy" id="292462"/>
    <lineage>
        <taxon>Bacteria</taxon>
        <taxon>Bacillati</taxon>
        <taxon>Actinomycetota</taxon>
        <taxon>Actinomycetes</taxon>
        <taxon>Mycobacteriales</taxon>
        <taxon>Mycobacteriaceae</taxon>
        <taxon>Mycobacterium</taxon>
        <taxon>Mycobacterium simiae complex</taxon>
    </lineage>
</organism>
<protein>
    <submittedName>
        <fullName evidence="9">Cytochrome</fullName>
    </submittedName>
</protein>
<evidence type="ECO:0000256" key="1">
    <source>
        <dbReference type="ARBA" id="ARBA00001971"/>
    </source>
</evidence>
<evidence type="ECO:0000313" key="10">
    <source>
        <dbReference type="Proteomes" id="UP000193010"/>
    </source>
</evidence>
<dbReference type="Proteomes" id="UP000193010">
    <property type="component" value="Unassembled WGS sequence"/>
</dbReference>
<comment type="caution">
    <text evidence="9">The sequence shown here is derived from an EMBL/GenBank/DDBJ whole genome shotgun (WGS) entry which is preliminary data.</text>
</comment>
<dbReference type="EMBL" id="LQOV01000026">
    <property type="protein sequence ID" value="ORV50167.1"/>
    <property type="molecule type" value="Genomic_DNA"/>
</dbReference>
<dbReference type="OrthoDB" id="3455208at2"/>
<comment type="similarity">
    <text evidence="2 8">Belongs to the cytochrome P450 family.</text>
</comment>
<evidence type="ECO:0000256" key="3">
    <source>
        <dbReference type="ARBA" id="ARBA00022617"/>
    </source>
</evidence>
<dbReference type="Pfam" id="PF00067">
    <property type="entry name" value="p450"/>
    <property type="match status" value="2"/>
</dbReference>
<keyword evidence="3 8" id="KW-0349">Heme</keyword>
<keyword evidence="4 8" id="KW-0479">Metal-binding</keyword>
<keyword evidence="7 8" id="KW-0503">Monooxygenase</keyword>
<evidence type="ECO:0000256" key="7">
    <source>
        <dbReference type="ARBA" id="ARBA00023033"/>
    </source>
</evidence>
<dbReference type="PRINTS" id="PR00359">
    <property type="entry name" value="BP450"/>
</dbReference>
<dbReference type="SUPFAM" id="SSF48264">
    <property type="entry name" value="Cytochrome P450"/>
    <property type="match status" value="1"/>
</dbReference>
<dbReference type="Gene3D" id="1.10.630.10">
    <property type="entry name" value="Cytochrome P450"/>
    <property type="match status" value="1"/>
</dbReference>
<evidence type="ECO:0000256" key="6">
    <source>
        <dbReference type="ARBA" id="ARBA00023004"/>
    </source>
</evidence>